<feature type="domain" description="Bacterial type II secretion system protein E" evidence="4">
    <location>
        <begin position="226"/>
        <end position="240"/>
    </location>
</feature>
<dbReference type="InterPro" id="IPR003593">
    <property type="entry name" value="AAA+_ATPase"/>
</dbReference>
<proteinExistence type="inferred from homology"/>
<dbReference type="GO" id="GO:0005524">
    <property type="term" value="F:ATP binding"/>
    <property type="evidence" value="ECO:0007669"/>
    <property type="project" value="UniProtKB-KW"/>
</dbReference>
<dbReference type="AlphaFoldDB" id="A0A9X2IQ61"/>
<dbReference type="Proteomes" id="UP001139179">
    <property type="component" value="Unassembled WGS sequence"/>
</dbReference>
<evidence type="ECO:0000313" key="5">
    <source>
        <dbReference type="EMBL" id="MCM3715551.1"/>
    </source>
</evidence>
<dbReference type="InterPro" id="IPR047667">
    <property type="entry name" value="ATPase_ComGA"/>
</dbReference>
<organism evidence="5 6">
    <name type="scientific">Halalkalibacter oceani</name>
    <dbReference type="NCBI Taxonomy" id="1653776"/>
    <lineage>
        <taxon>Bacteria</taxon>
        <taxon>Bacillati</taxon>
        <taxon>Bacillota</taxon>
        <taxon>Bacilli</taxon>
        <taxon>Bacillales</taxon>
        <taxon>Bacillaceae</taxon>
        <taxon>Halalkalibacter</taxon>
    </lineage>
</organism>
<dbReference type="PROSITE" id="PS00662">
    <property type="entry name" value="T2SP_E"/>
    <property type="match status" value="1"/>
</dbReference>
<gene>
    <name evidence="5" type="primary">tadA</name>
    <name evidence="5" type="ORF">M3202_15900</name>
</gene>
<dbReference type="InterPro" id="IPR001482">
    <property type="entry name" value="T2SS/T4SS_dom"/>
</dbReference>
<evidence type="ECO:0000256" key="3">
    <source>
        <dbReference type="ARBA" id="ARBA00022840"/>
    </source>
</evidence>
<dbReference type="RefSeq" id="WP_251224288.1">
    <property type="nucleotide sequence ID" value="NZ_JAMBOL010000017.1"/>
</dbReference>
<sequence length="371" mass="41839">MMWNVSREELFTYITKIGVDAKLYDVETYSRVVIDEVIDVRATDIHFLPAADHYTLAYRVHGRLLNWKVLNRQLAERLISHFKYKSGMDIGERRKPQSASMIHETKQGTYSLRLSTLPTLERESLAIRILPHFSTKTLSFLSVLQHSERMLNKVSQLRRGLCLLSGPTGSGKSTTLYAIVEQILKQGGRSIITIEDPVERPIPTVIQVEVNRKSGLDFDAILRASLRHDPDVILIGEIRDEATASLAIRAALTGHLVLATVHANNCYSTILRMLDLGASQLDLKECCRLILSQRLVETRCPYCGDRCSPYCQRRRKMARAALFESLAGEKLMAAISEAVADSLKGFTKEAQKAWALGYLSTEEFARVVHEH</sequence>
<evidence type="ECO:0000313" key="6">
    <source>
        <dbReference type="Proteomes" id="UP001139179"/>
    </source>
</evidence>
<dbReference type="PANTHER" id="PTHR30258">
    <property type="entry name" value="TYPE II SECRETION SYSTEM PROTEIN GSPE-RELATED"/>
    <property type="match status" value="1"/>
</dbReference>
<keyword evidence="3" id="KW-0067">ATP-binding</keyword>
<dbReference type="GO" id="GO:0016887">
    <property type="term" value="F:ATP hydrolysis activity"/>
    <property type="evidence" value="ECO:0007669"/>
    <property type="project" value="TreeGrafter"/>
</dbReference>
<keyword evidence="6" id="KW-1185">Reference proteome</keyword>
<dbReference type="Gene3D" id="3.30.450.90">
    <property type="match status" value="1"/>
</dbReference>
<keyword evidence="2" id="KW-0547">Nucleotide-binding</keyword>
<dbReference type="GO" id="GO:0005886">
    <property type="term" value="C:plasma membrane"/>
    <property type="evidence" value="ECO:0007669"/>
    <property type="project" value="TreeGrafter"/>
</dbReference>
<reference evidence="5" key="1">
    <citation type="submission" date="2022-05" db="EMBL/GenBank/DDBJ databases">
        <title>Comparative Genomics of Spacecraft Associated Microbes.</title>
        <authorList>
            <person name="Tran M.T."/>
            <person name="Wright A."/>
            <person name="Seuylemezian A."/>
            <person name="Eisen J."/>
            <person name="Coil D."/>
        </authorList>
    </citation>
    <scope>NUCLEOTIDE SEQUENCE</scope>
    <source>
        <strain evidence="5">214.1.1</strain>
    </source>
</reference>
<accession>A0A9X2IQ61</accession>
<comment type="caution">
    <text evidence="5">The sequence shown here is derived from an EMBL/GenBank/DDBJ whole genome shotgun (WGS) entry which is preliminary data.</text>
</comment>
<dbReference type="SUPFAM" id="SSF52540">
    <property type="entry name" value="P-loop containing nucleoside triphosphate hydrolases"/>
    <property type="match status" value="1"/>
</dbReference>
<evidence type="ECO:0000256" key="2">
    <source>
        <dbReference type="ARBA" id="ARBA00022741"/>
    </source>
</evidence>
<protein>
    <submittedName>
        <fullName evidence="5">Flp pilus assembly complex ATPase component TadA</fullName>
    </submittedName>
</protein>
<dbReference type="Pfam" id="PF00437">
    <property type="entry name" value="T2SSE"/>
    <property type="match status" value="1"/>
</dbReference>
<dbReference type="InterPro" id="IPR027417">
    <property type="entry name" value="P-loop_NTPase"/>
</dbReference>
<comment type="similarity">
    <text evidence="1">Belongs to the GSP E family.</text>
</comment>
<dbReference type="EMBL" id="JAMBOL010000017">
    <property type="protein sequence ID" value="MCM3715551.1"/>
    <property type="molecule type" value="Genomic_DNA"/>
</dbReference>
<dbReference type="PANTHER" id="PTHR30258:SF2">
    <property type="entry name" value="COMG OPERON PROTEIN 1"/>
    <property type="match status" value="1"/>
</dbReference>
<dbReference type="Gene3D" id="3.40.50.300">
    <property type="entry name" value="P-loop containing nucleotide triphosphate hydrolases"/>
    <property type="match status" value="1"/>
</dbReference>
<dbReference type="SMART" id="SM00382">
    <property type="entry name" value="AAA"/>
    <property type="match status" value="1"/>
</dbReference>
<dbReference type="NCBIfam" id="NF041000">
    <property type="entry name" value="ATPase_ComGA"/>
    <property type="match status" value="1"/>
</dbReference>
<dbReference type="CDD" id="cd01129">
    <property type="entry name" value="PulE-GspE-like"/>
    <property type="match status" value="1"/>
</dbReference>
<evidence type="ECO:0000256" key="1">
    <source>
        <dbReference type="ARBA" id="ARBA00006611"/>
    </source>
</evidence>
<evidence type="ECO:0000259" key="4">
    <source>
        <dbReference type="PROSITE" id="PS00662"/>
    </source>
</evidence>
<name>A0A9X2IQ61_9BACI</name>